<feature type="region of interest" description="Disordered" evidence="7">
    <location>
        <begin position="1"/>
        <end position="51"/>
    </location>
</feature>
<dbReference type="FunFam" id="3.30.70.580:FF:000002">
    <property type="entry name" value="tRNA pseudouridine synthase"/>
    <property type="match status" value="1"/>
</dbReference>
<dbReference type="AlphaFoldDB" id="A0A1Y2G763"/>
<dbReference type="RefSeq" id="XP_021875938.1">
    <property type="nucleotide sequence ID" value="XM_022021165.1"/>
</dbReference>
<comment type="caution">
    <text evidence="9">The sequence shown here is derived from an EMBL/GenBank/DDBJ whole genome shotgun (WGS) entry which is preliminary data.</text>
</comment>
<feature type="compositionally biased region" description="Acidic residues" evidence="7">
    <location>
        <begin position="37"/>
        <end position="48"/>
    </location>
</feature>
<dbReference type="PANTHER" id="PTHR11142:SF4">
    <property type="entry name" value="PSEUDOURIDYLATE SYNTHASE 1 HOMOLOG"/>
    <property type="match status" value="1"/>
</dbReference>
<keyword evidence="10" id="KW-1185">Reference proteome</keyword>
<accession>A0A1Y2G763</accession>
<gene>
    <name evidence="9" type="ORF">BCR41DRAFT_314023</name>
</gene>
<feature type="region of interest" description="Disordered" evidence="7">
    <location>
        <begin position="193"/>
        <end position="213"/>
    </location>
</feature>
<evidence type="ECO:0000256" key="5">
    <source>
        <dbReference type="PIRSR" id="PIRSR641708-1"/>
    </source>
</evidence>
<feature type="binding site" evidence="6">
    <location>
        <position position="174"/>
    </location>
    <ligand>
        <name>substrate</name>
    </ligand>
</feature>
<evidence type="ECO:0000313" key="9">
    <source>
        <dbReference type="EMBL" id="ORY99674.1"/>
    </source>
</evidence>
<keyword evidence="2" id="KW-0819">tRNA processing</keyword>
<feature type="compositionally biased region" description="Polar residues" evidence="7">
    <location>
        <begin position="199"/>
        <end position="211"/>
    </location>
</feature>
<dbReference type="SUPFAM" id="SSF55120">
    <property type="entry name" value="Pseudouridine synthase"/>
    <property type="match status" value="1"/>
</dbReference>
<dbReference type="FunCoup" id="A0A1Y2G763">
    <property type="interactions" value="755"/>
</dbReference>
<dbReference type="GO" id="GO:1990481">
    <property type="term" value="P:mRNA pseudouridine synthesis"/>
    <property type="evidence" value="ECO:0007669"/>
    <property type="project" value="EnsemblFungi"/>
</dbReference>
<dbReference type="InterPro" id="IPR020097">
    <property type="entry name" value="PsdUridine_synth_TruA_a/b_dom"/>
</dbReference>
<dbReference type="PANTHER" id="PTHR11142">
    <property type="entry name" value="PSEUDOURIDYLATE SYNTHASE"/>
    <property type="match status" value="1"/>
</dbReference>
<comment type="catalytic activity">
    <reaction evidence="4">
        <text>a uridine in tRNA = a pseudouridine in tRNA</text>
        <dbReference type="Rhea" id="RHEA:54572"/>
        <dbReference type="Rhea" id="RHEA-COMP:13339"/>
        <dbReference type="Rhea" id="RHEA-COMP:13934"/>
        <dbReference type="ChEBI" id="CHEBI:65314"/>
        <dbReference type="ChEBI" id="CHEBI:65315"/>
    </reaction>
</comment>
<dbReference type="NCBIfam" id="TIGR00071">
    <property type="entry name" value="hisT_truA"/>
    <property type="match status" value="1"/>
</dbReference>
<dbReference type="GO" id="GO:0009982">
    <property type="term" value="F:pseudouridine synthase activity"/>
    <property type="evidence" value="ECO:0007669"/>
    <property type="project" value="EnsemblFungi"/>
</dbReference>
<reference evidence="9 10" key="1">
    <citation type="submission" date="2016-07" db="EMBL/GenBank/DDBJ databases">
        <title>Pervasive Adenine N6-methylation of Active Genes in Fungi.</title>
        <authorList>
            <consortium name="DOE Joint Genome Institute"/>
            <person name="Mondo S.J."/>
            <person name="Dannebaum R.O."/>
            <person name="Kuo R.C."/>
            <person name="Labutti K."/>
            <person name="Haridas S."/>
            <person name="Kuo A."/>
            <person name="Salamov A."/>
            <person name="Ahrendt S.R."/>
            <person name="Lipzen A."/>
            <person name="Sullivan W."/>
            <person name="Andreopoulos W.B."/>
            <person name="Clum A."/>
            <person name="Lindquist E."/>
            <person name="Daum C."/>
            <person name="Ramamoorthy G.K."/>
            <person name="Gryganskyi A."/>
            <person name="Culley D."/>
            <person name="Magnuson J.K."/>
            <person name="James T.Y."/>
            <person name="O'Malley M.A."/>
            <person name="Stajich J.E."/>
            <person name="Spatafora J.W."/>
            <person name="Visel A."/>
            <person name="Grigoriev I.V."/>
        </authorList>
    </citation>
    <scope>NUCLEOTIDE SEQUENCE [LARGE SCALE GENOMIC DNA]</scope>
    <source>
        <strain evidence="9 10">NRRL 3116</strain>
    </source>
</reference>
<evidence type="ECO:0000259" key="8">
    <source>
        <dbReference type="Pfam" id="PF01416"/>
    </source>
</evidence>
<dbReference type="EMBL" id="MCFF01000066">
    <property type="protein sequence ID" value="ORY99674.1"/>
    <property type="molecule type" value="Genomic_DNA"/>
</dbReference>
<proteinExistence type="inferred from homology"/>
<sequence>MGGNNQGAGNHKGGKKGSWGAGSRNAEDAAKAAAAASDDDQGAGEEGEKEARLPKRKVALLIGYSGTGYQGLQANHNVKTIEGDLFKALVQAGAISKDNADDIKKVSLMRSARTDKGVHAAGNVVSLKMILDVPDVPDIVSKVNSLLPAQIRLFGYIRTINSFNPKVLCDSRVYEYLLPTYVFLPRPPLPAKSAAESEIPSTTEPAKSSIRTDAPEGSLAWDQNVHISTPEEMAVKRSYRIDPETWAKVRDGFAEYVGTKNFHNYTIGKDFKDHSCKRYIMKFDVSEPKMIQGTEWLSLKVHGQSFMLHQIRKMVGLIVMIIRTDTPLKLISETFKSNKINIPKAPSLGLLLERPLFDTYNRKFQGKHQPIVFDPFKEEMEAFKEKYIYEGIIKEELEFNRFDEYLQIMDGHADRYNFAYLNKEGIIPEEAIIKRGDTFEDIE</sequence>
<dbReference type="GO" id="GO:0031120">
    <property type="term" value="P:snRNA pseudouridine synthesis"/>
    <property type="evidence" value="ECO:0007669"/>
    <property type="project" value="EnsemblFungi"/>
</dbReference>
<evidence type="ECO:0000256" key="4">
    <source>
        <dbReference type="ARBA" id="ARBA00036943"/>
    </source>
</evidence>
<organism evidence="9 10">
    <name type="scientific">Lobosporangium transversale</name>
    <dbReference type="NCBI Taxonomy" id="64571"/>
    <lineage>
        <taxon>Eukaryota</taxon>
        <taxon>Fungi</taxon>
        <taxon>Fungi incertae sedis</taxon>
        <taxon>Mucoromycota</taxon>
        <taxon>Mortierellomycotina</taxon>
        <taxon>Mortierellomycetes</taxon>
        <taxon>Mortierellales</taxon>
        <taxon>Mortierellaceae</taxon>
        <taxon>Lobosporangium</taxon>
    </lineage>
</organism>
<dbReference type="InterPro" id="IPR020094">
    <property type="entry name" value="TruA/RsuA/RluB/E/F_N"/>
</dbReference>
<comment type="similarity">
    <text evidence="1">Belongs to the tRNA pseudouridine synthase TruA family.</text>
</comment>
<dbReference type="InterPro" id="IPR001406">
    <property type="entry name" value="PsdUridine_synth_TruA"/>
</dbReference>
<evidence type="ECO:0000256" key="2">
    <source>
        <dbReference type="ARBA" id="ARBA00022694"/>
    </source>
</evidence>
<dbReference type="InParanoid" id="A0A1Y2G763"/>
<dbReference type="OrthoDB" id="10256309at2759"/>
<dbReference type="GeneID" id="33563009"/>
<evidence type="ECO:0000256" key="6">
    <source>
        <dbReference type="PIRSR" id="PIRSR641708-2"/>
    </source>
</evidence>
<keyword evidence="3" id="KW-0413">Isomerase</keyword>
<name>A0A1Y2G763_9FUNG</name>
<dbReference type="Gene3D" id="3.30.70.580">
    <property type="entry name" value="Pseudouridine synthase I, catalytic domain, N-terminal subdomain"/>
    <property type="match status" value="1"/>
</dbReference>
<dbReference type="InterPro" id="IPR020095">
    <property type="entry name" value="PsdUridine_synth_TruA_C"/>
</dbReference>
<feature type="domain" description="Pseudouridine synthase I TruA alpha/beta" evidence="8">
    <location>
        <begin position="254"/>
        <end position="358"/>
    </location>
</feature>
<dbReference type="InterPro" id="IPR041708">
    <property type="entry name" value="PUS1/PUS2-like"/>
</dbReference>
<feature type="active site" description="Nucleophile" evidence="5">
    <location>
        <position position="115"/>
    </location>
</feature>
<dbReference type="GO" id="GO:0003723">
    <property type="term" value="F:RNA binding"/>
    <property type="evidence" value="ECO:0007669"/>
    <property type="project" value="InterPro"/>
</dbReference>
<dbReference type="STRING" id="64571.A0A1Y2G763"/>
<dbReference type="CDD" id="cd02568">
    <property type="entry name" value="PseudoU_synth_PUS1_PUS2"/>
    <property type="match status" value="1"/>
</dbReference>
<dbReference type="Pfam" id="PF01416">
    <property type="entry name" value="PseudoU_synth_1"/>
    <property type="match status" value="1"/>
</dbReference>
<evidence type="ECO:0000256" key="3">
    <source>
        <dbReference type="ARBA" id="ARBA00023235"/>
    </source>
</evidence>
<evidence type="ECO:0000313" key="10">
    <source>
        <dbReference type="Proteomes" id="UP000193648"/>
    </source>
</evidence>
<evidence type="ECO:0000256" key="7">
    <source>
        <dbReference type="SAM" id="MobiDB-lite"/>
    </source>
</evidence>
<dbReference type="GO" id="GO:0031119">
    <property type="term" value="P:tRNA pseudouridine synthesis"/>
    <property type="evidence" value="ECO:0007669"/>
    <property type="project" value="EnsemblFungi"/>
</dbReference>
<dbReference type="GO" id="GO:0005634">
    <property type="term" value="C:nucleus"/>
    <property type="evidence" value="ECO:0007669"/>
    <property type="project" value="EnsemblFungi"/>
</dbReference>
<evidence type="ECO:0000256" key="1">
    <source>
        <dbReference type="ARBA" id="ARBA00009375"/>
    </source>
</evidence>
<protein>
    <submittedName>
        <fullName evidence="9">Pseudouridine synthase</fullName>
    </submittedName>
</protein>
<dbReference type="InterPro" id="IPR020103">
    <property type="entry name" value="PsdUridine_synth_cat_dom_sf"/>
</dbReference>
<dbReference type="Proteomes" id="UP000193648">
    <property type="component" value="Unassembled WGS sequence"/>
</dbReference>
<dbReference type="Gene3D" id="3.30.70.660">
    <property type="entry name" value="Pseudouridine synthase I, catalytic domain, C-terminal subdomain"/>
    <property type="match status" value="1"/>
</dbReference>